<sequence>MALTCLRSPPRAMLPRSGPVVKPISRASLRQSQLLPPLRRARSSLPRIRSSFDNQQVFEDGPEGIICYSDENGEIICEGYDEGPRLRPKISRTPCPPCFRDAGIIDMLQQNWIQIVKGSEVYQGLAVQEEGFKWLQ</sequence>
<dbReference type="AlphaFoldDB" id="A0A6P8E5B3"/>
<name>A0A6P8E5B3_PUNGR</name>
<gene>
    <name evidence="2" type="primary">LOC116210454</name>
</gene>
<reference evidence="1" key="1">
    <citation type="journal article" date="2020" name="Plant Biotechnol. J.">
        <title>The pomegranate (Punica granatum L.) draft genome dissects genetic divergence between soft- and hard-seeded cultivars.</title>
        <authorList>
            <person name="Luo X."/>
            <person name="Li H."/>
            <person name="Wu Z."/>
            <person name="Yao W."/>
            <person name="Zhao P."/>
            <person name="Cao D."/>
            <person name="Yu H."/>
            <person name="Li K."/>
            <person name="Poudel K."/>
            <person name="Zhao D."/>
            <person name="Zhang F."/>
            <person name="Xia X."/>
            <person name="Chen L."/>
            <person name="Wang Q."/>
            <person name="Jing D."/>
            <person name="Cao S."/>
        </authorList>
    </citation>
    <scope>NUCLEOTIDE SEQUENCE [LARGE SCALE GENOMIC DNA]</scope>
    <source>
        <strain evidence="1">cv. Tunisia</strain>
    </source>
</reference>
<dbReference type="PANTHER" id="PTHR34206">
    <property type="entry name" value="OS06G0193300 PROTEIN"/>
    <property type="match status" value="1"/>
</dbReference>
<dbReference type="RefSeq" id="XP_031400183.1">
    <property type="nucleotide sequence ID" value="XM_031544323.1"/>
</dbReference>
<evidence type="ECO:0000313" key="1">
    <source>
        <dbReference type="Proteomes" id="UP000515151"/>
    </source>
</evidence>
<dbReference type="GeneID" id="116210454"/>
<keyword evidence="1" id="KW-1185">Reference proteome</keyword>
<dbReference type="OrthoDB" id="581210at2759"/>
<evidence type="ECO:0000313" key="2">
    <source>
        <dbReference type="RefSeq" id="XP_031400183.1"/>
    </source>
</evidence>
<dbReference type="PANTHER" id="PTHR34206:SF1">
    <property type="entry name" value="OS10G0390701 PROTEIN"/>
    <property type="match status" value="1"/>
</dbReference>
<protein>
    <submittedName>
        <fullName evidence="2">Uncharacterized protein LOC116210454 isoform X1</fullName>
    </submittedName>
</protein>
<dbReference type="Proteomes" id="UP000515151">
    <property type="component" value="Chromosome 6"/>
</dbReference>
<proteinExistence type="predicted"/>
<accession>A0A6P8E5B3</accession>
<reference evidence="2" key="2">
    <citation type="submission" date="2025-08" db="UniProtKB">
        <authorList>
            <consortium name="RefSeq"/>
        </authorList>
    </citation>
    <scope>IDENTIFICATION</scope>
    <source>
        <tissue evidence="2">Leaf</tissue>
    </source>
</reference>
<organism evidence="1 2">
    <name type="scientific">Punica granatum</name>
    <name type="common">Pomegranate</name>
    <dbReference type="NCBI Taxonomy" id="22663"/>
    <lineage>
        <taxon>Eukaryota</taxon>
        <taxon>Viridiplantae</taxon>
        <taxon>Streptophyta</taxon>
        <taxon>Embryophyta</taxon>
        <taxon>Tracheophyta</taxon>
        <taxon>Spermatophyta</taxon>
        <taxon>Magnoliopsida</taxon>
        <taxon>eudicotyledons</taxon>
        <taxon>Gunneridae</taxon>
        <taxon>Pentapetalae</taxon>
        <taxon>rosids</taxon>
        <taxon>malvids</taxon>
        <taxon>Myrtales</taxon>
        <taxon>Lythraceae</taxon>
        <taxon>Punica</taxon>
    </lineage>
</organism>